<dbReference type="InterPro" id="IPR025390">
    <property type="entry name" value="Dsc3_C"/>
</dbReference>
<feature type="domain" description="DSC E3 ubiquitin ligase complex subunit 3 ubiquitin-like" evidence="3">
    <location>
        <begin position="101"/>
        <end position="248"/>
    </location>
</feature>
<dbReference type="AlphaFoldDB" id="A0A2T0A6J6"/>
<feature type="compositionally biased region" description="Basic and acidic residues" evidence="1">
    <location>
        <begin position="210"/>
        <end position="227"/>
    </location>
</feature>
<protein>
    <submittedName>
        <fullName evidence="5">DUF2407 C-terminal domain-domain containing protein</fullName>
    </submittedName>
</protein>
<dbReference type="GO" id="GO:0044695">
    <property type="term" value="C:Dsc E3 ubiquitin ligase complex"/>
    <property type="evidence" value="ECO:0007669"/>
    <property type="project" value="InterPro"/>
</dbReference>
<evidence type="ECO:0000313" key="6">
    <source>
        <dbReference type="Proteomes" id="UP000239560"/>
    </source>
</evidence>
<evidence type="ECO:0000259" key="3">
    <source>
        <dbReference type="Pfam" id="PF10302"/>
    </source>
</evidence>
<proteinExistence type="predicted"/>
<dbReference type="PANTHER" id="PTHR28049:SF1">
    <property type="entry name" value="DSC E3 UBIQUITIN LIGASE COMPLEX SUBUNIT 3"/>
    <property type="match status" value="1"/>
</dbReference>
<reference evidence="5 6" key="1">
    <citation type="journal article" date="2018" name="Elife">
        <title>Functional genomics of lipid metabolism in the oleaginous yeast Rhodosporidium toruloides.</title>
        <authorList>
            <person name="Coradetti S.T."/>
            <person name="Pinel D."/>
            <person name="Geiselman G."/>
            <person name="Ito M."/>
            <person name="Mondo S."/>
            <person name="Reilly M.C."/>
            <person name="Cheng Y.F."/>
            <person name="Bauer S."/>
            <person name="Grigoriev I."/>
            <person name="Gladden J.M."/>
            <person name="Simmons B.A."/>
            <person name="Brem R."/>
            <person name="Arkin A.P."/>
            <person name="Skerker J.M."/>
        </authorList>
    </citation>
    <scope>NUCLEOTIDE SEQUENCE [LARGE SCALE GENOMIC DNA]</scope>
    <source>
        <strain evidence="5 6">NBRC 0880</strain>
    </source>
</reference>
<feature type="transmembrane region" description="Helical" evidence="2">
    <location>
        <begin position="333"/>
        <end position="354"/>
    </location>
</feature>
<evidence type="ECO:0000256" key="1">
    <source>
        <dbReference type="SAM" id="MobiDB-lite"/>
    </source>
</evidence>
<keyword evidence="2" id="KW-1133">Transmembrane helix</keyword>
<dbReference type="OrthoDB" id="2556122at2759"/>
<dbReference type="Proteomes" id="UP000239560">
    <property type="component" value="Unassembled WGS sequence"/>
</dbReference>
<feature type="region of interest" description="Disordered" evidence="1">
    <location>
        <begin position="208"/>
        <end position="240"/>
    </location>
</feature>
<name>A0A2T0A6J6_RHOTO</name>
<feature type="compositionally biased region" description="Basic and acidic residues" evidence="1">
    <location>
        <begin position="1"/>
        <end position="14"/>
    </location>
</feature>
<evidence type="ECO:0000259" key="4">
    <source>
        <dbReference type="Pfam" id="PF13373"/>
    </source>
</evidence>
<accession>A0A2T0A6J6</accession>
<dbReference type="GO" id="GO:0005783">
    <property type="term" value="C:endoplasmic reticulum"/>
    <property type="evidence" value="ECO:0007669"/>
    <property type="project" value="TreeGrafter"/>
</dbReference>
<organism evidence="5 6">
    <name type="scientific">Rhodotorula toruloides</name>
    <name type="common">Yeast</name>
    <name type="synonym">Rhodosporidium toruloides</name>
    <dbReference type="NCBI Taxonomy" id="5286"/>
    <lineage>
        <taxon>Eukaryota</taxon>
        <taxon>Fungi</taxon>
        <taxon>Dikarya</taxon>
        <taxon>Basidiomycota</taxon>
        <taxon>Pucciniomycotina</taxon>
        <taxon>Microbotryomycetes</taxon>
        <taxon>Sporidiobolales</taxon>
        <taxon>Sporidiobolaceae</taxon>
        <taxon>Rhodotorula</taxon>
    </lineage>
</organism>
<dbReference type="PANTHER" id="PTHR28049">
    <property type="entry name" value="TRANSMEMBRANE PROTEIN YOR223W"/>
    <property type="match status" value="1"/>
</dbReference>
<comment type="caution">
    <text evidence="5">The sequence shown here is derived from an EMBL/GenBank/DDBJ whole genome shotgun (WGS) entry which is preliminary data.</text>
</comment>
<sequence length="387" mass="42655">MSAGYERLDQDPSDHSQPARPPVAPFSSSSSAGLPPPVTTPDAASPNGAIDPFAYPPAGARRSNLGAAKWKGKGRATESPSPDGASDQAVDDTEPRKKLVFCVRFTDGQTEDLVDLWVGEKETVREVKRRIRLLRPDTLTEDGKPRRLRLIQLGRLLPDGVFLLPYTLQLVSRRAKAVSPNSAGHVGVKEGLQAVGRGIGKVVRGTMGERAGEDEMSLLEKGKGREDEQAEQGEEEEEQIWLHCSVGEPIEEEEPTEEKDQSTQITPLQGFDRLRDAGFSEQDIENLRAEFRESRQTEADDEEHQRALEEQWMSGMTGQEEAVASDSAGTGHYYSLLKGVCIGFFVPFLPLFFFRTQIFTRRMQIAIILGIVVNLVRQSSSLVQAAP</sequence>
<feature type="region of interest" description="Disordered" evidence="1">
    <location>
        <begin position="1"/>
        <end position="93"/>
    </location>
</feature>
<dbReference type="EMBL" id="LCTV02000007">
    <property type="protein sequence ID" value="PRQ73638.1"/>
    <property type="molecule type" value="Genomic_DNA"/>
</dbReference>
<gene>
    <name evidence="5" type="ORF">AAT19DRAFT_15205</name>
</gene>
<dbReference type="Pfam" id="PF10302">
    <property type="entry name" value="Dsc3_N"/>
    <property type="match status" value="1"/>
</dbReference>
<dbReference type="InterPro" id="IPR019413">
    <property type="entry name" value="Dsc3_ub-like_dom"/>
</dbReference>
<keyword evidence="2" id="KW-0472">Membrane</keyword>
<feature type="compositionally biased region" description="Acidic residues" evidence="1">
    <location>
        <begin position="228"/>
        <end position="239"/>
    </location>
</feature>
<evidence type="ECO:0000313" key="5">
    <source>
        <dbReference type="EMBL" id="PRQ73638.1"/>
    </source>
</evidence>
<feature type="domain" description="DSC E3 ubiquitin ligase complex subunit 3 C-terminal" evidence="4">
    <location>
        <begin position="269"/>
        <end position="376"/>
    </location>
</feature>
<dbReference type="InterPro" id="IPR045226">
    <property type="entry name" value="Dsc3"/>
</dbReference>
<dbReference type="Pfam" id="PF13373">
    <property type="entry name" value="Dsc3_C"/>
    <property type="match status" value="1"/>
</dbReference>
<keyword evidence="2" id="KW-0812">Transmembrane</keyword>
<evidence type="ECO:0000256" key="2">
    <source>
        <dbReference type="SAM" id="Phobius"/>
    </source>
</evidence>